<proteinExistence type="predicted"/>
<dbReference type="SUPFAM" id="SSF53756">
    <property type="entry name" value="UDP-Glycosyltransferase/glycogen phosphorylase"/>
    <property type="match status" value="1"/>
</dbReference>
<evidence type="ECO:0000259" key="1">
    <source>
        <dbReference type="Pfam" id="PF13439"/>
    </source>
</evidence>
<dbReference type="OrthoDB" id="9794575at2"/>
<dbReference type="InterPro" id="IPR028098">
    <property type="entry name" value="Glyco_trans_4-like_N"/>
</dbReference>
<dbReference type="RefSeq" id="WP_109360659.1">
    <property type="nucleotide sequence ID" value="NZ_QFRJ01000018.1"/>
</dbReference>
<feature type="domain" description="Glycosyltransferase subfamily 4-like N-terminal" evidence="1">
    <location>
        <begin position="102"/>
        <end position="243"/>
    </location>
</feature>
<protein>
    <recommendedName>
        <fullName evidence="1">Glycosyltransferase subfamily 4-like N-terminal domain-containing protein</fullName>
    </recommendedName>
</protein>
<dbReference type="GO" id="GO:0016757">
    <property type="term" value="F:glycosyltransferase activity"/>
    <property type="evidence" value="ECO:0007669"/>
    <property type="project" value="UniProtKB-ARBA"/>
</dbReference>
<reference evidence="2 3" key="2">
    <citation type="submission" date="2018-05" db="EMBL/GenBank/DDBJ databases">
        <authorList>
            <person name="Lanie J.A."/>
            <person name="Ng W.-L."/>
            <person name="Kazmierczak K.M."/>
            <person name="Andrzejewski T.M."/>
            <person name="Davidsen T.M."/>
            <person name="Wayne K.J."/>
            <person name="Tettelin H."/>
            <person name="Glass J.I."/>
            <person name="Rusch D."/>
            <person name="Podicherti R."/>
            <person name="Tsui H.-C.T."/>
            <person name="Winkler M.E."/>
        </authorList>
    </citation>
    <scope>NUCLEOTIDE SEQUENCE [LARGE SCALE GENOMIC DNA]</scope>
    <source>
        <strain evidence="2 3">C305</strain>
    </source>
</reference>
<dbReference type="PANTHER" id="PTHR12526">
    <property type="entry name" value="GLYCOSYLTRANSFERASE"/>
    <property type="match status" value="1"/>
</dbReference>
<gene>
    <name evidence="2" type="ORF">DIT68_15105</name>
</gene>
<reference evidence="2 3" key="1">
    <citation type="submission" date="2018-05" db="EMBL/GenBank/DDBJ databases">
        <title>Brumimicrobium oceani sp. nov., isolated from coastal sediment.</title>
        <authorList>
            <person name="Kou Y."/>
        </authorList>
    </citation>
    <scope>NUCLEOTIDE SEQUENCE [LARGE SCALE GENOMIC DNA]</scope>
    <source>
        <strain evidence="2 3">C305</strain>
    </source>
</reference>
<dbReference type="Gene3D" id="3.40.50.2000">
    <property type="entry name" value="Glycogen Phosphorylase B"/>
    <property type="match status" value="2"/>
</dbReference>
<accession>A0A2U2X0S6</accession>
<organism evidence="2 3">
    <name type="scientific">Brumimicrobium oceani</name>
    <dbReference type="NCBI Taxonomy" id="2100725"/>
    <lineage>
        <taxon>Bacteria</taxon>
        <taxon>Pseudomonadati</taxon>
        <taxon>Bacteroidota</taxon>
        <taxon>Flavobacteriia</taxon>
        <taxon>Flavobacteriales</taxon>
        <taxon>Crocinitomicaceae</taxon>
        <taxon>Brumimicrobium</taxon>
    </lineage>
</organism>
<comment type="caution">
    <text evidence="2">The sequence shown here is derived from an EMBL/GenBank/DDBJ whole genome shotgun (WGS) entry which is preliminary data.</text>
</comment>
<dbReference type="Pfam" id="PF13439">
    <property type="entry name" value="Glyco_transf_4"/>
    <property type="match status" value="1"/>
</dbReference>
<sequence>MNSTKKVLVIAYYWPPSGGAGVQRWLKLTKYLARLGHEVHVISVDPEKASYFNLDESLKNDIHPNVKVHLSDSFEPINIYSRMVGKKNVPTAGYSNVDEQHWKQKLVSGIRSNIFIPDPRIGWRNHAYKKAMEIIASENIQNVITTSPPHSTQLIGLKLKRKLKDKIKWIVDFRDPWTDIYYYPLLQHSKISHRLNLKLERQVVEESDRIITVGEGFKASFLSKTNNVKSDKFEIISNAFDPDDFKMKDEVHPDKDVFLASYIGTVSDKYEPDVFFEALGQLAKDFPDAPIQFKATGVVSERLQELIVDNLGDKASFHAPVPHEQAVHAMLKSRVLLLITPGIEGTIPGKTFEYLASGRRIVSIGKGDSAKAIIQCNAGAAFERSEKQAVYDYLKSALLDFQNNIPFETNYEELKKMSWNYKAAQVAELLR</sequence>
<evidence type="ECO:0000313" key="2">
    <source>
        <dbReference type="EMBL" id="PWH81354.1"/>
    </source>
</evidence>
<dbReference type="AlphaFoldDB" id="A0A2U2X0S6"/>
<dbReference type="Proteomes" id="UP000245370">
    <property type="component" value="Unassembled WGS sequence"/>
</dbReference>
<dbReference type="EMBL" id="QFRJ01000018">
    <property type="protein sequence ID" value="PWH81354.1"/>
    <property type="molecule type" value="Genomic_DNA"/>
</dbReference>
<name>A0A2U2X0S6_9FLAO</name>
<evidence type="ECO:0000313" key="3">
    <source>
        <dbReference type="Proteomes" id="UP000245370"/>
    </source>
</evidence>
<keyword evidence="3" id="KW-1185">Reference proteome</keyword>